<gene>
    <name evidence="1" type="ORF">PMAYCL1PPCAC_26910</name>
</gene>
<feature type="non-terminal residue" evidence="1">
    <location>
        <position position="191"/>
    </location>
</feature>
<organism evidence="1 2">
    <name type="scientific">Pristionchus mayeri</name>
    <dbReference type="NCBI Taxonomy" id="1317129"/>
    <lineage>
        <taxon>Eukaryota</taxon>
        <taxon>Metazoa</taxon>
        <taxon>Ecdysozoa</taxon>
        <taxon>Nematoda</taxon>
        <taxon>Chromadorea</taxon>
        <taxon>Rhabditida</taxon>
        <taxon>Rhabditina</taxon>
        <taxon>Diplogasteromorpha</taxon>
        <taxon>Diplogasteroidea</taxon>
        <taxon>Neodiplogasteridae</taxon>
        <taxon>Pristionchus</taxon>
    </lineage>
</organism>
<comment type="caution">
    <text evidence="1">The sequence shown here is derived from an EMBL/GenBank/DDBJ whole genome shotgun (WGS) entry which is preliminary data.</text>
</comment>
<sequence length="191" mass="21804">MAVSQIALVQANLHSDSFHHRDSELKFLNDNLVMMYYCLLKVGDDYVVCDRQEIKGPELAWGPVQVKKGKTLVAATAGTQGETAPSLKKSVILSIISYEYKCLGVKYGIYEGLTEERVDALDDEDDNCFVFAGNLDRLLFKKSPLPHQHRDQDKVKWLIEVVTHRRCQGPGREKRRMKTQILQRINVNAKR</sequence>
<accession>A0AAN5IA52</accession>
<name>A0AAN5IA52_9BILA</name>
<keyword evidence="2" id="KW-1185">Reference proteome</keyword>
<dbReference type="Proteomes" id="UP001328107">
    <property type="component" value="Unassembled WGS sequence"/>
</dbReference>
<dbReference type="AlphaFoldDB" id="A0AAN5IA52"/>
<evidence type="ECO:0000313" key="1">
    <source>
        <dbReference type="EMBL" id="GMR56715.1"/>
    </source>
</evidence>
<evidence type="ECO:0000313" key="2">
    <source>
        <dbReference type="Proteomes" id="UP001328107"/>
    </source>
</evidence>
<protein>
    <submittedName>
        <fullName evidence="1">Uncharacterized protein</fullName>
    </submittedName>
</protein>
<reference evidence="2" key="1">
    <citation type="submission" date="2022-10" db="EMBL/GenBank/DDBJ databases">
        <title>Genome assembly of Pristionchus species.</title>
        <authorList>
            <person name="Yoshida K."/>
            <person name="Sommer R.J."/>
        </authorList>
    </citation>
    <scope>NUCLEOTIDE SEQUENCE [LARGE SCALE GENOMIC DNA]</scope>
    <source>
        <strain evidence="2">RS5460</strain>
    </source>
</reference>
<proteinExistence type="predicted"/>
<dbReference type="EMBL" id="BTRK01000006">
    <property type="protein sequence ID" value="GMR56715.1"/>
    <property type="molecule type" value="Genomic_DNA"/>
</dbReference>